<dbReference type="RefSeq" id="WP_038988510.1">
    <property type="nucleotide sequence ID" value="NZ_JWJO01000129.1"/>
</dbReference>
<comment type="caution">
    <text evidence="1">The sequence shown here is derived from an EMBL/GenBank/DDBJ whole genome shotgun (WGS) entry which is preliminary data.</text>
</comment>
<dbReference type="OrthoDB" id="963867at2"/>
<reference evidence="1 2" key="1">
    <citation type="submission" date="2016-01" db="EMBL/GenBank/DDBJ databases">
        <title>Whole genome sequencing of Myroides marinus L41.</title>
        <authorList>
            <person name="Hong K.W."/>
        </authorList>
    </citation>
    <scope>NUCLEOTIDE SEQUENCE [LARGE SCALE GENOMIC DNA]</scope>
    <source>
        <strain evidence="1 2">L41</strain>
    </source>
</reference>
<evidence type="ECO:0000313" key="2">
    <source>
        <dbReference type="Proteomes" id="UP000076630"/>
    </source>
</evidence>
<organism evidence="1 2">
    <name type="scientific">Myroides marinus</name>
    <dbReference type="NCBI Taxonomy" id="703342"/>
    <lineage>
        <taxon>Bacteria</taxon>
        <taxon>Pseudomonadati</taxon>
        <taxon>Bacteroidota</taxon>
        <taxon>Flavobacteriia</taxon>
        <taxon>Flavobacteriales</taxon>
        <taxon>Flavobacteriaceae</taxon>
        <taxon>Myroides</taxon>
    </lineage>
</organism>
<name>A0A163V569_9FLAO</name>
<sequence>MKKKETSLLLLQVLQEYYNKGKEIYTMQKGGIISFVDKDKKSDFHFIINSENCTGNNHIVNVNIKPSSMVKVFESEYNMHVKDLKKYLDEWISWITLYNQMKHVEDIEDPIVEAFAEEYYDSFEIIDDDADVKPYSIKQIGYIETLLLGLGQEIKQNREEYVNQSSLEVVAEIEYRIEDIMATIYQSTKKTIAKKISRLFGFIAKEGGPLLREAIKTVVNEVIKIGVKEVFKIE</sequence>
<gene>
    <name evidence="1" type="ORF">AV926_17660</name>
</gene>
<evidence type="ECO:0000313" key="1">
    <source>
        <dbReference type="EMBL" id="KZE74351.1"/>
    </source>
</evidence>
<dbReference type="AlphaFoldDB" id="A0A163V569"/>
<dbReference type="Proteomes" id="UP000076630">
    <property type="component" value="Unassembled WGS sequence"/>
</dbReference>
<dbReference type="EMBL" id="LQNU01000092">
    <property type="protein sequence ID" value="KZE74351.1"/>
    <property type="molecule type" value="Genomic_DNA"/>
</dbReference>
<accession>A0A163V569</accession>
<protein>
    <submittedName>
        <fullName evidence="1">Uncharacterized protein</fullName>
    </submittedName>
</protein>
<keyword evidence="2" id="KW-1185">Reference proteome</keyword>
<proteinExistence type="predicted"/>